<name>A0ABU3T048_9ALTE</name>
<dbReference type="RefSeq" id="WP_316027160.1">
    <property type="nucleotide sequence ID" value="NZ_JAWDIO010000002.1"/>
</dbReference>
<evidence type="ECO:0000313" key="1">
    <source>
        <dbReference type="EMBL" id="MDU0355629.1"/>
    </source>
</evidence>
<dbReference type="Proteomes" id="UP001247805">
    <property type="component" value="Unassembled WGS sequence"/>
</dbReference>
<comment type="caution">
    <text evidence="1">The sequence shown here is derived from an EMBL/GenBank/DDBJ whole genome shotgun (WGS) entry which is preliminary data.</text>
</comment>
<keyword evidence="2" id="KW-1185">Reference proteome</keyword>
<dbReference type="EMBL" id="JAWDIO010000002">
    <property type="protein sequence ID" value="MDU0355629.1"/>
    <property type="molecule type" value="Genomic_DNA"/>
</dbReference>
<evidence type="ECO:0000313" key="2">
    <source>
        <dbReference type="Proteomes" id="UP001247805"/>
    </source>
</evidence>
<proteinExistence type="predicted"/>
<protein>
    <submittedName>
        <fullName evidence="1">DUF2971 domain-containing protein</fullName>
    </submittedName>
</protein>
<gene>
    <name evidence="1" type="ORF">RS130_18580</name>
</gene>
<reference evidence="1 2" key="1">
    <citation type="submission" date="2023-10" db="EMBL/GenBank/DDBJ databases">
        <title>Glaciecola aquimarina strain GGW-M5 nov., isolated from a coastal seawater.</title>
        <authorList>
            <person name="Bayburt H."/>
            <person name="Kim J.M."/>
            <person name="Choi B.J."/>
            <person name="Jeon C.O."/>
        </authorList>
    </citation>
    <scope>NUCLEOTIDE SEQUENCE [LARGE SCALE GENOMIC DNA]</scope>
    <source>
        <strain evidence="1 2">KCTC 32108</strain>
    </source>
</reference>
<accession>A0ABU3T048</accession>
<dbReference type="InterPro" id="IPR021352">
    <property type="entry name" value="DUF2971"/>
</dbReference>
<dbReference type="Pfam" id="PF11185">
    <property type="entry name" value="DUF2971"/>
    <property type="match status" value="1"/>
</dbReference>
<organism evidence="1 2">
    <name type="scientific">Paraglaciecola aquimarina</name>
    <dbReference type="NCBI Taxonomy" id="1235557"/>
    <lineage>
        <taxon>Bacteria</taxon>
        <taxon>Pseudomonadati</taxon>
        <taxon>Pseudomonadota</taxon>
        <taxon>Gammaproteobacteria</taxon>
        <taxon>Alteromonadales</taxon>
        <taxon>Alteromonadaceae</taxon>
        <taxon>Paraglaciecola</taxon>
    </lineage>
</organism>
<sequence length="265" mass="30699">MILANGFNDPYDTSIYFEYAKETLDQEFIRSIEEQGDKGLFQFLTVNEIESLKKSSEPKRLLAKLAHEKTDWKYSEDKFYRFLNSNTQENVEQMNMEFNRVLKSGYKVCSLSERSDSMLMWSHYAKEHSGFVMEYDFGALPIEYVLTRMLWPVIYDDKLFDASAFFEEGLRGGISSNMLGVIASIHKALDWAYEQEWRLIILSGPNESSFNQPCPKVKAIYIGALAQADSEKKLVEIGMEKGIAVYKMQLSHKQFQMSPKVIYEP</sequence>